<name>A0ACD3B6G8_9AGAR</name>
<reference evidence="1 2" key="1">
    <citation type="journal article" date="2019" name="Nat. Ecol. Evol.">
        <title>Megaphylogeny resolves global patterns of mushroom evolution.</title>
        <authorList>
            <person name="Varga T."/>
            <person name="Krizsan K."/>
            <person name="Foldi C."/>
            <person name="Dima B."/>
            <person name="Sanchez-Garcia M."/>
            <person name="Sanchez-Ramirez S."/>
            <person name="Szollosi G.J."/>
            <person name="Szarkandi J.G."/>
            <person name="Papp V."/>
            <person name="Albert L."/>
            <person name="Andreopoulos W."/>
            <person name="Angelini C."/>
            <person name="Antonin V."/>
            <person name="Barry K.W."/>
            <person name="Bougher N.L."/>
            <person name="Buchanan P."/>
            <person name="Buyck B."/>
            <person name="Bense V."/>
            <person name="Catcheside P."/>
            <person name="Chovatia M."/>
            <person name="Cooper J."/>
            <person name="Damon W."/>
            <person name="Desjardin D."/>
            <person name="Finy P."/>
            <person name="Geml J."/>
            <person name="Haridas S."/>
            <person name="Hughes K."/>
            <person name="Justo A."/>
            <person name="Karasinski D."/>
            <person name="Kautmanova I."/>
            <person name="Kiss B."/>
            <person name="Kocsube S."/>
            <person name="Kotiranta H."/>
            <person name="LaButti K.M."/>
            <person name="Lechner B.E."/>
            <person name="Liimatainen K."/>
            <person name="Lipzen A."/>
            <person name="Lukacs Z."/>
            <person name="Mihaltcheva S."/>
            <person name="Morgado L.N."/>
            <person name="Niskanen T."/>
            <person name="Noordeloos M.E."/>
            <person name="Ohm R.A."/>
            <person name="Ortiz-Santana B."/>
            <person name="Ovrebo C."/>
            <person name="Racz N."/>
            <person name="Riley R."/>
            <person name="Savchenko A."/>
            <person name="Shiryaev A."/>
            <person name="Soop K."/>
            <person name="Spirin V."/>
            <person name="Szebenyi C."/>
            <person name="Tomsovsky M."/>
            <person name="Tulloss R.E."/>
            <person name="Uehling J."/>
            <person name="Grigoriev I.V."/>
            <person name="Vagvolgyi C."/>
            <person name="Papp T."/>
            <person name="Martin F.M."/>
            <person name="Miettinen O."/>
            <person name="Hibbett D.S."/>
            <person name="Nagy L.G."/>
        </authorList>
    </citation>
    <scope>NUCLEOTIDE SEQUENCE [LARGE SCALE GENOMIC DNA]</scope>
    <source>
        <strain evidence="1 2">NL-1719</strain>
    </source>
</reference>
<accession>A0ACD3B6G8</accession>
<organism evidence="1 2">
    <name type="scientific">Pluteus cervinus</name>
    <dbReference type="NCBI Taxonomy" id="181527"/>
    <lineage>
        <taxon>Eukaryota</taxon>
        <taxon>Fungi</taxon>
        <taxon>Dikarya</taxon>
        <taxon>Basidiomycota</taxon>
        <taxon>Agaricomycotina</taxon>
        <taxon>Agaricomycetes</taxon>
        <taxon>Agaricomycetidae</taxon>
        <taxon>Agaricales</taxon>
        <taxon>Pluteineae</taxon>
        <taxon>Pluteaceae</taxon>
        <taxon>Pluteus</taxon>
    </lineage>
</organism>
<dbReference type="Proteomes" id="UP000308600">
    <property type="component" value="Unassembled WGS sequence"/>
</dbReference>
<sequence length="202" mass="23182">MLPIHENECGALDMSSRILPEEAYLTETMIYESLSSLQGTHVPYSFGCSSFTTPSQEEAYVLIFEQIKGIKIGNTSVTTSWESYQPVVEAFFESIQAINKLNVRHRTLDIQDNYNCLVYDTQNKWGVIKDFNYGINGFDTDLVEMEFEGIKDNMALFWALSAGNLWSGNIRLWMVEHKIPADRHVIYDEPVESDVEEEEVEE</sequence>
<evidence type="ECO:0000313" key="2">
    <source>
        <dbReference type="Proteomes" id="UP000308600"/>
    </source>
</evidence>
<gene>
    <name evidence="1" type="ORF">BDN72DRAFT_834841</name>
</gene>
<dbReference type="EMBL" id="ML208276">
    <property type="protein sequence ID" value="TFK73431.1"/>
    <property type="molecule type" value="Genomic_DNA"/>
</dbReference>
<keyword evidence="2" id="KW-1185">Reference proteome</keyword>
<evidence type="ECO:0000313" key="1">
    <source>
        <dbReference type="EMBL" id="TFK73431.1"/>
    </source>
</evidence>
<protein>
    <submittedName>
        <fullName evidence="1">Uncharacterized protein</fullName>
    </submittedName>
</protein>
<proteinExistence type="predicted"/>